<dbReference type="PANTHER" id="PTHR36706">
    <property type="entry name" value="UNNAMED PRODUCT"/>
    <property type="match status" value="1"/>
</dbReference>
<evidence type="ECO:0000256" key="1">
    <source>
        <dbReference type="SAM" id="Phobius"/>
    </source>
</evidence>
<feature type="transmembrane region" description="Helical" evidence="1">
    <location>
        <begin position="65"/>
        <end position="86"/>
    </location>
</feature>
<proteinExistence type="predicted"/>
<reference evidence="2 3" key="1">
    <citation type="submission" date="2024-06" db="EMBL/GenBank/DDBJ databases">
        <title>A chromosome level genome sequence of Diviner's sage (Salvia divinorum).</title>
        <authorList>
            <person name="Ford S.A."/>
            <person name="Ro D.-K."/>
            <person name="Ness R.W."/>
            <person name="Phillips M.A."/>
        </authorList>
    </citation>
    <scope>NUCLEOTIDE SEQUENCE [LARGE SCALE GENOMIC DNA]</scope>
    <source>
        <strain evidence="2">SAF-2024a</strain>
        <tissue evidence="2">Leaf</tissue>
    </source>
</reference>
<name>A0ABD1HIY9_SALDI</name>
<comment type="caution">
    <text evidence="2">The sequence shown here is derived from an EMBL/GenBank/DDBJ whole genome shotgun (WGS) entry which is preliminary data.</text>
</comment>
<evidence type="ECO:0000313" key="3">
    <source>
        <dbReference type="Proteomes" id="UP001567538"/>
    </source>
</evidence>
<dbReference type="AlphaFoldDB" id="A0ABD1HIY9"/>
<dbReference type="EMBL" id="JBEAFC010000005">
    <property type="protein sequence ID" value="KAL1555543.1"/>
    <property type="molecule type" value="Genomic_DNA"/>
</dbReference>
<sequence>MSERPVPRRHSPWVDEEVYKREVKANRCNDRVEDVIYALFEGNPFRTIPAPFKLFYQRMRSKPGYVVPNSFASNVFCILYCSAMFVCFL</sequence>
<keyword evidence="1" id="KW-1133">Transmembrane helix</keyword>
<dbReference type="Proteomes" id="UP001567538">
    <property type="component" value="Unassembled WGS sequence"/>
</dbReference>
<accession>A0ABD1HIY9</accession>
<gene>
    <name evidence="2" type="ORF">AAHA92_11266</name>
</gene>
<evidence type="ECO:0000313" key="2">
    <source>
        <dbReference type="EMBL" id="KAL1555543.1"/>
    </source>
</evidence>
<keyword evidence="3" id="KW-1185">Reference proteome</keyword>
<organism evidence="2 3">
    <name type="scientific">Salvia divinorum</name>
    <name type="common">Maria pastora</name>
    <name type="synonym">Diviner's sage</name>
    <dbReference type="NCBI Taxonomy" id="28513"/>
    <lineage>
        <taxon>Eukaryota</taxon>
        <taxon>Viridiplantae</taxon>
        <taxon>Streptophyta</taxon>
        <taxon>Embryophyta</taxon>
        <taxon>Tracheophyta</taxon>
        <taxon>Spermatophyta</taxon>
        <taxon>Magnoliopsida</taxon>
        <taxon>eudicotyledons</taxon>
        <taxon>Gunneridae</taxon>
        <taxon>Pentapetalae</taxon>
        <taxon>asterids</taxon>
        <taxon>lamiids</taxon>
        <taxon>Lamiales</taxon>
        <taxon>Lamiaceae</taxon>
        <taxon>Nepetoideae</taxon>
        <taxon>Mentheae</taxon>
        <taxon>Salviinae</taxon>
        <taxon>Salvia</taxon>
        <taxon>Salvia subgen. Calosphace</taxon>
    </lineage>
</organism>
<protein>
    <submittedName>
        <fullName evidence="2">Uncharacterized protein</fullName>
    </submittedName>
</protein>
<keyword evidence="1" id="KW-0472">Membrane</keyword>
<keyword evidence="1" id="KW-0812">Transmembrane</keyword>